<comment type="caution">
    <text evidence="1">The sequence shown here is derived from an EMBL/GenBank/DDBJ whole genome shotgun (WGS) entry which is preliminary data.</text>
</comment>
<keyword evidence="2" id="KW-1185">Reference proteome</keyword>
<sequence length="134" mass="14378">MDTNWCMFCGKHIDGLEEATYCSEDCRCSDSCNSAGSLSAPSSPPPEYYMHRSPAALLPSPGLLVWAPQLTLRERSPSLTPMSAQDLLIKYPCHTPAYSTSRSSLALQSSPSLGPSAFGGRRRTTSVASAQSTM</sequence>
<evidence type="ECO:0000313" key="1">
    <source>
        <dbReference type="EMBL" id="KAJ2765519.1"/>
    </source>
</evidence>
<name>A0ACC1JQR9_9FUNG</name>
<dbReference type="EMBL" id="JANBUJ010001980">
    <property type="protein sequence ID" value="KAJ2765519.1"/>
    <property type="molecule type" value="Genomic_DNA"/>
</dbReference>
<proteinExistence type="predicted"/>
<reference evidence="1" key="1">
    <citation type="submission" date="2022-07" db="EMBL/GenBank/DDBJ databases">
        <title>Phylogenomic reconstructions and comparative analyses of Kickxellomycotina fungi.</title>
        <authorList>
            <person name="Reynolds N.K."/>
            <person name="Stajich J.E."/>
            <person name="Barry K."/>
            <person name="Grigoriev I.V."/>
            <person name="Crous P."/>
            <person name="Smith M.E."/>
        </authorList>
    </citation>
    <scope>NUCLEOTIDE SEQUENCE</scope>
    <source>
        <strain evidence="1">CBS 109366</strain>
    </source>
</reference>
<gene>
    <name evidence="1" type="ORF">IWQ57_004746</name>
</gene>
<protein>
    <submittedName>
        <fullName evidence="1">Uncharacterized protein</fullName>
    </submittedName>
</protein>
<accession>A0ACC1JQR9</accession>
<evidence type="ECO:0000313" key="2">
    <source>
        <dbReference type="Proteomes" id="UP001140234"/>
    </source>
</evidence>
<organism evidence="1 2">
    <name type="scientific">Coemansia nantahalensis</name>
    <dbReference type="NCBI Taxonomy" id="2789366"/>
    <lineage>
        <taxon>Eukaryota</taxon>
        <taxon>Fungi</taxon>
        <taxon>Fungi incertae sedis</taxon>
        <taxon>Zoopagomycota</taxon>
        <taxon>Kickxellomycotina</taxon>
        <taxon>Kickxellomycetes</taxon>
        <taxon>Kickxellales</taxon>
        <taxon>Kickxellaceae</taxon>
        <taxon>Coemansia</taxon>
    </lineage>
</organism>
<dbReference type="Proteomes" id="UP001140234">
    <property type="component" value="Unassembled WGS sequence"/>
</dbReference>